<evidence type="ECO:0000313" key="1">
    <source>
        <dbReference type="EMBL" id="RBQ22535.1"/>
    </source>
</evidence>
<evidence type="ECO:0008006" key="3">
    <source>
        <dbReference type="Google" id="ProtNLM"/>
    </source>
</evidence>
<organism evidence="1 2">
    <name type="scientific">Candidatus Methanobinarius endosymbioticus</name>
    <dbReference type="NCBI Taxonomy" id="2006182"/>
    <lineage>
        <taxon>Archaea</taxon>
        <taxon>Methanobacteriati</taxon>
        <taxon>Methanobacteriota</taxon>
        <taxon>Methanomada group</taxon>
        <taxon>Methanobacteria</taxon>
        <taxon>Methanobacteriales</taxon>
        <taxon>Methanobacteriaceae</taxon>
        <taxon>Candidatus Methanobinarius</taxon>
    </lineage>
</organism>
<name>A0A366M8L6_9EURY</name>
<protein>
    <recommendedName>
        <fullName evidence="3">SAP domain-containing protein</fullName>
    </recommendedName>
</protein>
<dbReference type="Proteomes" id="UP000253099">
    <property type="component" value="Unassembled WGS sequence"/>
</dbReference>
<dbReference type="EMBL" id="NIZT01000059">
    <property type="protein sequence ID" value="RBQ22535.1"/>
    <property type="molecule type" value="Genomic_DNA"/>
</dbReference>
<sequence>MNLPKDKTELYETYYLKKDLMNMCKEYELPTTGSKDDLLKYLANFIENKPIEKSLTNQNEPKKHSNYNDSSIFIPSLEKKLLIKIILTMRSIENFLKKK</sequence>
<accession>A0A366M8L6</accession>
<comment type="caution">
    <text evidence="1">The sequence shown here is derived from an EMBL/GenBank/DDBJ whole genome shotgun (WGS) entry which is preliminary data.</text>
</comment>
<evidence type="ECO:0000313" key="2">
    <source>
        <dbReference type="Proteomes" id="UP000253099"/>
    </source>
</evidence>
<reference evidence="1 2" key="1">
    <citation type="submission" date="2018-06" db="EMBL/GenBank/DDBJ databases">
        <title>Genomic insight into two independent archaeal endosymbiosis events.</title>
        <authorList>
            <person name="Lind A.E."/>
            <person name="Lewis W.H."/>
            <person name="Spang A."/>
            <person name="Guy L."/>
            <person name="Embley M.T."/>
            <person name="Ettema T.J.G."/>
        </authorList>
    </citation>
    <scope>NUCLEOTIDE SEQUENCE [LARGE SCALE GENOMIC DNA]</scope>
    <source>
        <strain evidence="1">NOE</strain>
    </source>
</reference>
<proteinExistence type="predicted"/>
<keyword evidence="2" id="KW-1185">Reference proteome</keyword>
<dbReference type="AlphaFoldDB" id="A0A366M8L6"/>
<dbReference type="Pfam" id="PF18953">
    <property type="entry name" value="SAP_new25"/>
    <property type="match status" value="1"/>
</dbReference>
<gene>
    <name evidence="1" type="ORF">ALNOE001_17310</name>
</gene>